<dbReference type="EMBL" id="SGXD01000001">
    <property type="protein sequence ID" value="RZS91656.1"/>
    <property type="molecule type" value="Genomic_DNA"/>
</dbReference>
<evidence type="ECO:0000256" key="5">
    <source>
        <dbReference type="ARBA" id="ARBA00013063"/>
    </source>
</evidence>
<proteinExistence type="inferred from homology"/>
<dbReference type="InterPro" id="IPR031338">
    <property type="entry name" value="KDPG/KHG_AS_2"/>
</dbReference>
<comment type="similarity">
    <text evidence="3">Belongs to the KHG/KDPG aldolase family.</text>
</comment>
<evidence type="ECO:0000256" key="1">
    <source>
        <dbReference type="ARBA" id="ARBA00000654"/>
    </source>
</evidence>
<dbReference type="EC" id="4.1.2.14" evidence="5"/>
<evidence type="ECO:0000256" key="3">
    <source>
        <dbReference type="ARBA" id="ARBA00006906"/>
    </source>
</evidence>
<sequence>MSDPGTELVQALAPCPLLPVLVVGGTDGAQLARALREGGVRAAEVTLRTPQALDVLAACAGQEDLLVGAGTVLDPDDVDAAAAAGARFVVSPGLDLEVVERAHARGLAAVPGVQTASEVQRAHRAGLRLLKFFPAATSGGPRAVAALGGPFGAMRFVPTGGISAADARSYLELPNVVGVGGSWFVPPALVDGLGGPTAYAALVDSVRTAVGAVA</sequence>
<keyword evidence="8" id="KW-0119">Carbohydrate metabolism</keyword>
<evidence type="ECO:0000256" key="4">
    <source>
        <dbReference type="ARBA" id="ARBA00011233"/>
    </source>
</evidence>
<dbReference type="PANTHER" id="PTHR30246:SF1">
    <property type="entry name" value="2-DEHYDRO-3-DEOXY-6-PHOSPHOGALACTONATE ALDOLASE-RELATED"/>
    <property type="match status" value="1"/>
</dbReference>
<comment type="catalytic activity">
    <reaction evidence="1">
        <text>2-dehydro-3-deoxy-6-phospho-D-gluconate = D-glyceraldehyde 3-phosphate + pyruvate</text>
        <dbReference type="Rhea" id="RHEA:17089"/>
        <dbReference type="ChEBI" id="CHEBI:15361"/>
        <dbReference type="ChEBI" id="CHEBI:57569"/>
        <dbReference type="ChEBI" id="CHEBI:59776"/>
        <dbReference type="EC" id="4.1.2.14"/>
    </reaction>
</comment>
<dbReference type="PROSITE" id="PS00160">
    <property type="entry name" value="ALDOLASE_KDPG_KHG_2"/>
    <property type="match status" value="1"/>
</dbReference>
<evidence type="ECO:0000313" key="9">
    <source>
        <dbReference type="EMBL" id="RZS91656.1"/>
    </source>
</evidence>
<keyword evidence="10" id="KW-1185">Reference proteome</keyword>
<comment type="subunit">
    <text evidence="4">Homotrimer.</text>
</comment>
<dbReference type="InterPro" id="IPR013785">
    <property type="entry name" value="Aldolase_TIM"/>
</dbReference>
<dbReference type="Gene3D" id="3.20.20.70">
    <property type="entry name" value="Aldolase class I"/>
    <property type="match status" value="1"/>
</dbReference>
<dbReference type="SUPFAM" id="SSF51569">
    <property type="entry name" value="Aldolase"/>
    <property type="match status" value="1"/>
</dbReference>
<dbReference type="Pfam" id="PF01081">
    <property type="entry name" value="Aldolase"/>
    <property type="match status" value="1"/>
</dbReference>
<reference evidence="9 10" key="1">
    <citation type="submission" date="2019-02" db="EMBL/GenBank/DDBJ databases">
        <title>Genomic Encyclopedia of Type Strains, Phase IV (KMG-IV): sequencing the most valuable type-strain genomes for metagenomic binning, comparative biology and taxonomic classification.</title>
        <authorList>
            <person name="Goeker M."/>
        </authorList>
    </citation>
    <scope>NUCLEOTIDE SEQUENCE [LARGE SCALE GENOMIC DNA]</scope>
    <source>
        <strain evidence="9 10">DSM 45622</strain>
    </source>
</reference>
<keyword evidence="7" id="KW-0704">Schiff base</keyword>
<comment type="caution">
    <text evidence="9">The sequence shown here is derived from an EMBL/GenBank/DDBJ whole genome shotgun (WGS) entry which is preliminary data.</text>
</comment>
<dbReference type="PANTHER" id="PTHR30246">
    <property type="entry name" value="2-KETO-3-DEOXY-6-PHOSPHOGLUCONATE ALDOLASE"/>
    <property type="match status" value="1"/>
</dbReference>
<dbReference type="AlphaFoldDB" id="A0A4Q7NWG9"/>
<comment type="pathway">
    <text evidence="2">Carbohydrate acid metabolism; 2-dehydro-3-deoxy-D-gluconate degradation; D-glyceraldehyde 3-phosphate and pyruvate from 2-dehydro-3-deoxy-D-gluconate: step 2/2.</text>
</comment>
<protein>
    <recommendedName>
        <fullName evidence="5">2-dehydro-3-deoxy-phosphogluconate aldolase</fullName>
        <ecNumber evidence="5">4.1.2.14</ecNumber>
    </recommendedName>
</protein>
<name>A0A4Q7NWG9_9ACTN</name>
<dbReference type="InterPro" id="IPR000887">
    <property type="entry name" value="Aldlse_KDPG_KHG"/>
</dbReference>
<dbReference type="PROSITE" id="PS00159">
    <property type="entry name" value="ALDOLASE_KDPG_KHG_1"/>
    <property type="match status" value="1"/>
</dbReference>
<accession>A0A4Q7NWG9</accession>
<evidence type="ECO:0000256" key="2">
    <source>
        <dbReference type="ARBA" id="ARBA00004736"/>
    </source>
</evidence>
<dbReference type="NCBIfam" id="TIGR01182">
    <property type="entry name" value="eda"/>
    <property type="match status" value="1"/>
</dbReference>
<gene>
    <name evidence="9" type="ORF">EV189_0903</name>
</gene>
<evidence type="ECO:0000256" key="6">
    <source>
        <dbReference type="ARBA" id="ARBA00023239"/>
    </source>
</evidence>
<keyword evidence="6" id="KW-0456">Lyase</keyword>
<evidence type="ECO:0000256" key="7">
    <source>
        <dbReference type="ARBA" id="ARBA00023270"/>
    </source>
</evidence>
<dbReference type="CDD" id="cd00452">
    <property type="entry name" value="KDPG_aldolase"/>
    <property type="match status" value="1"/>
</dbReference>
<dbReference type="GO" id="GO:0008675">
    <property type="term" value="F:2-dehydro-3-deoxy-phosphogluconate aldolase activity"/>
    <property type="evidence" value="ECO:0007669"/>
    <property type="project" value="UniProtKB-EC"/>
</dbReference>
<dbReference type="InterPro" id="IPR031337">
    <property type="entry name" value="KDPG/KHG_AS_1"/>
</dbReference>
<organism evidence="9 10">
    <name type="scientific">Motilibacter rhizosphaerae</name>
    <dbReference type="NCBI Taxonomy" id="598652"/>
    <lineage>
        <taxon>Bacteria</taxon>
        <taxon>Bacillati</taxon>
        <taxon>Actinomycetota</taxon>
        <taxon>Actinomycetes</taxon>
        <taxon>Motilibacterales</taxon>
        <taxon>Motilibacteraceae</taxon>
        <taxon>Motilibacter</taxon>
    </lineage>
</organism>
<dbReference type="Proteomes" id="UP000293638">
    <property type="component" value="Unassembled WGS sequence"/>
</dbReference>
<evidence type="ECO:0000313" key="10">
    <source>
        <dbReference type="Proteomes" id="UP000293638"/>
    </source>
</evidence>
<dbReference type="RefSeq" id="WP_130491698.1">
    <property type="nucleotide sequence ID" value="NZ_SGXD01000001.1"/>
</dbReference>
<evidence type="ECO:0000256" key="8">
    <source>
        <dbReference type="ARBA" id="ARBA00023277"/>
    </source>
</evidence>
<dbReference type="OrthoDB" id="9805177at2"/>